<organism evidence="7 8">
    <name type="scientific">Pseudoteredinibacter isoporae</name>
    <dbReference type="NCBI Taxonomy" id="570281"/>
    <lineage>
        <taxon>Bacteria</taxon>
        <taxon>Pseudomonadati</taxon>
        <taxon>Pseudomonadota</taxon>
        <taxon>Gammaproteobacteria</taxon>
        <taxon>Cellvibrionales</taxon>
        <taxon>Cellvibrionaceae</taxon>
        <taxon>Pseudoteredinibacter</taxon>
    </lineage>
</organism>
<comment type="caution">
    <text evidence="7">The sequence shown here is derived from an EMBL/GenBank/DDBJ whole genome shotgun (WGS) entry which is preliminary data.</text>
</comment>
<evidence type="ECO:0000313" key="7">
    <source>
        <dbReference type="EMBL" id="MBB6519837.1"/>
    </source>
</evidence>
<feature type="domain" description="ABC transmembrane type-1" evidence="6">
    <location>
        <begin position="25"/>
        <end position="271"/>
    </location>
</feature>
<proteinExistence type="predicted"/>
<keyword evidence="4 5" id="KW-0472">Membrane</keyword>
<feature type="transmembrane region" description="Helical" evidence="5">
    <location>
        <begin position="56"/>
        <end position="76"/>
    </location>
</feature>
<dbReference type="GO" id="GO:0005886">
    <property type="term" value="C:plasma membrane"/>
    <property type="evidence" value="ECO:0007669"/>
    <property type="project" value="UniProtKB-SubCell"/>
</dbReference>
<evidence type="ECO:0000313" key="8">
    <source>
        <dbReference type="Proteomes" id="UP000528457"/>
    </source>
</evidence>
<feature type="transmembrane region" description="Helical" evidence="5">
    <location>
        <begin position="21"/>
        <end position="44"/>
    </location>
</feature>
<evidence type="ECO:0000256" key="2">
    <source>
        <dbReference type="ARBA" id="ARBA00022692"/>
    </source>
</evidence>
<evidence type="ECO:0000259" key="6">
    <source>
        <dbReference type="PROSITE" id="PS50929"/>
    </source>
</evidence>
<dbReference type="AlphaFoldDB" id="A0A7X0JPC4"/>
<keyword evidence="3 5" id="KW-1133">Transmembrane helix</keyword>
<name>A0A7X0JPC4_9GAMM</name>
<dbReference type="Gene3D" id="1.20.1560.10">
    <property type="entry name" value="ABC transporter type 1, transmembrane domain"/>
    <property type="match status" value="1"/>
</dbReference>
<keyword evidence="2 5" id="KW-0812">Transmembrane</keyword>
<dbReference type="GO" id="GO:0140359">
    <property type="term" value="F:ABC-type transporter activity"/>
    <property type="evidence" value="ECO:0007669"/>
    <property type="project" value="InterPro"/>
</dbReference>
<comment type="subcellular location">
    <subcellularLocation>
        <location evidence="1">Cell membrane</location>
        <topology evidence="1">Multi-pass membrane protein</topology>
    </subcellularLocation>
</comment>
<gene>
    <name evidence="7" type="ORF">HNR48_000115</name>
</gene>
<feature type="transmembrane region" description="Helical" evidence="5">
    <location>
        <begin position="245"/>
        <end position="266"/>
    </location>
</feature>
<evidence type="ECO:0000256" key="5">
    <source>
        <dbReference type="SAM" id="Phobius"/>
    </source>
</evidence>
<dbReference type="InParanoid" id="A0A7X0JPC4"/>
<dbReference type="GO" id="GO:0005524">
    <property type="term" value="F:ATP binding"/>
    <property type="evidence" value="ECO:0007669"/>
    <property type="project" value="InterPro"/>
</dbReference>
<dbReference type="RefSeq" id="WP_166853021.1">
    <property type="nucleotide sequence ID" value="NZ_JAAONY010000001.1"/>
</dbReference>
<sequence>MLDGLSLTVSSLLKRFWKSISVTWLLTLLETVLMTLIPLFIGFAIDGLLEDRYEDFIKLISVMGALLVIGVGRRVYDTRVFGTIRVELGKTLAGRSNKLATSVVNARIGMGRELVDFLEHQAPELMTSIVQLIISVVVLYTFHPALAFAALGTVVVMLVLYSLFHKHFYRLNSAYNHQEEKQVDTLETRKPERISHHLLRLRKLEVNLSDTESLVYGLIFLLLLSFVSFNLWFAASHVQVTVGNIFSVISYSWSFVEAALILPVTLQGWSRLSEIMTRINSEINTKQALK</sequence>
<accession>A0A7X0JPC4</accession>
<dbReference type="Proteomes" id="UP000528457">
    <property type="component" value="Unassembled WGS sequence"/>
</dbReference>
<evidence type="ECO:0000256" key="1">
    <source>
        <dbReference type="ARBA" id="ARBA00004651"/>
    </source>
</evidence>
<reference evidence="7 8" key="1">
    <citation type="submission" date="2020-08" db="EMBL/GenBank/DDBJ databases">
        <title>Genomic Encyclopedia of Type Strains, Phase IV (KMG-IV): sequencing the most valuable type-strain genomes for metagenomic binning, comparative biology and taxonomic classification.</title>
        <authorList>
            <person name="Goeker M."/>
        </authorList>
    </citation>
    <scope>NUCLEOTIDE SEQUENCE [LARGE SCALE GENOMIC DNA]</scope>
    <source>
        <strain evidence="7 8">DSM 22368</strain>
    </source>
</reference>
<dbReference type="SUPFAM" id="SSF90123">
    <property type="entry name" value="ABC transporter transmembrane region"/>
    <property type="match status" value="1"/>
</dbReference>
<dbReference type="InterPro" id="IPR036640">
    <property type="entry name" value="ABC1_TM_sf"/>
</dbReference>
<feature type="transmembrane region" description="Helical" evidence="5">
    <location>
        <begin position="146"/>
        <end position="164"/>
    </location>
</feature>
<dbReference type="PROSITE" id="PS50929">
    <property type="entry name" value="ABC_TM1F"/>
    <property type="match status" value="1"/>
</dbReference>
<protein>
    <submittedName>
        <fullName evidence="7">ABC-type multidrug transport system fused ATPase/permease subunit</fullName>
    </submittedName>
</protein>
<evidence type="ECO:0000256" key="3">
    <source>
        <dbReference type="ARBA" id="ARBA00022989"/>
    </source>
</evidence>
<dbReference type="EMBL" id="JACHHT010000001">
    <property type="protein sequence ID" value="MBB6519837.1"/>
    <property type="molecule type" value="Genomic_DNA"/>
</dbReference>
<keyword evidence="8" id="KW-1185">Reference proteome</keyword>
<dbReference type="Pfam" id="PF13748">
    <property type="entry name" value="ABC_membrane_3"/>
    <property type="match status" value="1"/>
</dbReference>
<dbReference type="InterPro" id="IPR011527">
    <property type="entry name" value="ABC1_TM_dom"/>
</dbReference>
<feature type="transmembrane region" description="Helical" evidence="5">
    <location>
        <begin position="213"/>
        <end position="233"/>
    </location>
</feature>
<evidence type="ECO:0000256" key="4">
    <source>
        <dbReference type="ARBA" id="ARBA00023136"/>
    </source>
</evidence>